<dbReference type="Pfam" id="PF01168">
    <property type="entry name" value="Ala_racemase_N"/>
    <property type="match status" value="1"/>
</dbReference>
<dbReference type="PRINTS" id="PR00992">
    <property type="entry name" value="ALARACEMASE"/>
</dbReference>
<protein>
    <recommendedName>
        <fullName evidence="5">Alanine racemase</fullName>
        <ecNumber evidence="5">5.1.1.1</ecNumber>
    </recommendedName>
</protein>
<dbReference type="CDD" id="cd00430">
    <property type="entry name" value="PLPDE_III_AR"/>
    <property type="match status" value="1"/>
</dbReference>
<feature type="modified residue" description="N6-(pyridoxal phosphate)lysine" evidence="5 6">
    <location>
        <position position="46"/>
    </location>
</feature>
<dbReference type="GO" id="GO:0009252">
    <property type="term" value="P:peptidoglycan biosynthetic process"/>
    <property type="evidence" value="ECO:0007669"/>
    <property type="project" value="TreeGrafter"/>
</dbReference>
<feature type="binding site" evidence="5 7">
    <location>
        <position position="143"/>
    </location>
    <ligand>
        <name>substrate</name>
    </ligand>
</feature>
<evidence type="ECO:0000313" key="9">
    <source>
        <dbReference type="EMBL" id="QED46370.1"/>
    </source>
</evidence>
<comment type="catalytic activity">
    <reaction evidence="1 5">
        <text>L-alanine = D-alanine</text>
        <dbReference type="Rhea" id="RHEA:20249"/>
        <dbReference type="ChEBI" id="CHEBI:57416"/>
        <dbReference type="ChEBI" id="CHEBI:57972"/>
        <dbReference type="EC" id="5.1.1.1"/>
    </reaction>
</comment>
<comment type="function">
    <text evidence="5">Catalyzes the interconversion of L-alanine and D-alanine. May also act on other amino acids.</text>
</comment>
<name>A0A5B8Z0D1_CYTDA</name>
<keyword evidence="3 5" id="KW-0663">Pyridoxal phosphate</keyword>
<evidence type="ECO:0000256" key="2">
    <source>
        <dbReference type="ARBA" id="ARBA00001933"/>
    </source>
</evidence>
<dbReference type="SUPFAM" id="SSF50621">
    <property type="entry name" value="Alanine racemase C-terminal domain-like"/>
    <property type="match status" value="1"/>
</dbReference>
<dbReference type="OrthoDB" id="9813814at2"/>
<dbReference type="HAMAP" id="MF_01201">
    <property type="entry name" value="Ala_racemase"/>
    <property type="match status" value="1"/>
</dbReference>
<dbReference type="InterPro" id="IPR029066">
    <property type="entry name" value="PLP-binding_barrel"/>
</dbReference>
<dbReference type="InterPro" id="IPR001608">
    <property type="entry name" value="Ala_racemase_N"/>
</dbReference>
<dbReference type="PANTHER" id="PTHR30511:SF0">
    <property type="entry name" value="ALANINE RACEMASE, CATABOLIC-RELATED"/>
    <property type="match status" value="1"/>
</dbReference>
<dbReference type="EMBL" id="CP042593">
    <property type="protein sequence ID" value="QED46370.1"/>
    <property type="molecule type" value="Genomic_DNA"/>
</dbReference>
<keyword evidence="10" id="KW-1185">Reference proteome</keyword>
<dbReference type="FunFam" id="3.20.20.10:FF:000002">
    <property type="entry name" value="Alanine racemase"/>
    <property type="match status" value="1"/>
</dbReference>
<dbReference type="RefSeq" id="WP_057775731.1">
    <property type="nucleotide sequence ID" value="NZ_CP042593.1"/>
</dbReference>
<evidence type="ECO:0000256" key="7">
    <source>
        <dbReference type="PIRSR" id="PIRSR600821-52"/>
    </source>
</evidence>
<dbReference type="InterPro" id="IPR009006">
    <property type="entry name" value="Ala_racemase/Decarboxylase_C"/>
</dbReference>
<organism evidence="9 10">
    <name type="scientific">Cytobacillus dafuensis</name>
    <name type="common">Bacillus dafuensis</name>
    <dbReference type="NCBI Taxonomy" id="1742359"/>
    <lineage>
        <taxon>Bacteria</taxon>
        <taxon>Bacillati</taxon>
        <taxon>Bacillota</taxon>
        <taxon>Bacilli</taxon>
        <taxon>Bacillales</taxon>
        <taxon>Bacillaceae</taxon>
        <taxon>Cytobacillus</taxon>
    </lineage>
</organism>
<dbReference type="GO" id="GO:0005829">
    <property type="term" value="C:cytosol"/>
    <property type="evidence" value="ECO:0007669"/>
    <property type="project" value="TreeGrafter"/>
</dbReference>
<evidence type="ECO:0000313" key="10">
    <source>
        <dbReference type="Proteomes" id="UP000321555"/>
    </source>
</evidence>
<dbReference type="Gene3D" id="2.40.37.10">
    <property type="entry name" value="Lyase, Ornithine Decarboxylase, Chain A, domain 1"/>
    <property type="match status" value="1"/>
</dbReference>
<reference evidence="10" key="1">
    <citation type="submission" date="2019-08" db="EMBL/GenBank/DDBJ databases">
        <authorList>
            <person name="Zheng X."/>
        </authorList>
    </citation>
    <scope>NUCLEOTIDE SEQUENCE [LARGE SCALE GENOMIC DNA]</scope>
    <source>
        <strain evidence="10">FJAT-25496</strain>
    </source>
</reference>
<proteinExistence type="inferred from homology"/>
<dbReference type="Proteomes" id="UP000321555">
    <property type="component" value="Chromosome"/>
</dbReference>
<feature type="active site" description="Proton acceptor; specific for D-alanine" evidence="5">
    <location>
        <position position="46"/>
    </location>
</feature>
<gene>
    <name evidence="9" type="ORF">FSZ17_03210</name>
</gene>
<evidence type="ECO:0000256" key="4">
    <source>
        <dbReference type="ARBA" id="ARBA00023235"/>
    </source>
</evidence>
<dbReference type="SMART" id="SM01005">
    <property type="entry name" value="Ala_racemase_C"/>
    <property type="match status" value="1"/>
</dbReference>
<evidence type="ECO:0000256" key="3">
    <source>
        <dbReference type="ARBA" id="ARBA00022898"/>
    </source>
</evidence>
<dbReference type="FunFam" id="2.40.37.10:FF:000006">
    <property type="entry name" value="Alanine racemase"/>
    <property type="match status" value="1"/>
</dbReference>
<feature type="active site" description="Proton acceptor; specific for L-alanine" evidence="5">
    <location>
        <position position="272"/>
    </location>
</feature>
<evidence type="ECO:0000256" key="6">
    <source>
        <dbReference type="PIRSR" id="PIRSR600821-50"/>
    </source>
</evidence>
<dbReference type="SUPFAM" id="SSF51419">
    <property type="entry name" value="PLP-binding barrel"/>
    <property type="match status" value="1"/>
</dbReference>
<dbReference type="InterPro" id="IPR011079">
    <property type="entry name" value="Ala_racemase_C"/>
</dbReference>
<accession>A0A5B8Z0D1</accession>
<dbReference type="InterPro" id="IPR020622">
    <property type="entry name" value="Ala_racemase_pyridoxalP-BS"/>
</dbReference>
<feature type="binding site" evidence="5 7">
    <location>
        <position position="319"/>
    </location>
    <ligand>
        <name>substrate</name>
    </ligand>
</feature>
<dbReference type="UniPathway" id="UPA00042">
    <property type="reaction ID" value="UER00497"/>
</dbReference>
<dbReference type="STRING" id="1742359.GCA_001439625_04482"/>
<comment type="cofactor">
    <cofactor evidence="2 5 6">
        <name>pyridoxal 5'-phosphate</name>
        <dbReference type="ChEBI" id="CHEBI:597326"/>
    </cofactor>
</comment>
<dbReference type="EC" id="5.1.1.1" evidence="5"/>
<keyword evidence="4 5" id="KW-0413">Isomerase</keyword>
<dbReference type="PROSITE" id="PS00395">
    <property type="entry name" value="ALANINE_RACEMASE"/>
    <property type="match status" value="1"/>
</dbReference>
<dbReference type="AlphaFoldDB" id="A0A5B8Z0D1"/>
<evidence type="ECO:0000256" key="5">
    <source>
        <dbReference type="HAMAP-Rule" id="MF_01201"/>
    </source>
</evidence>
<evidence type="ECO:0000259" key="8">
    <source>
        <dbReference type="SMART" id="SM01005"/>
    </source>
</evidence>
<dbReference type="GO" id="GO:0030170">
    <property type="term" value="F:pyridoxal phosphate binding"/>
    <property type="evidence" value="ECO:0007669"/>
    <property type="project" value="UniProtKB-UniRule"/>
</dbReference>
<dbReference type="GO" id="GO:0008784">
    <property type="term" value="F:alanine racemase activity"/>
    <property type="evidence" value="ECO:0007669"/>
    <property type="project" value="UniProtKB-UniRule"/>
</dbReference>
<comment type="pathway">
    <text evidence="5">Amino-acid biosynthesis; D-alanine biosynthesis; D-alanine from L-alanine: step 1/1.</text>
</comment>
<dbReference type="KEGG" id="bda:FSZ17_03210"/>
<dbReference type="PANTHER" id="PTHR30511">
    <property type="entry name" value="ALANINE RACEMASE"/>
    <property type="match status" value="1"/>
</dbReference>
<dbReference type="Pfam" id="PF00842">
    <property type="entry name" value="Ala_racemase_C"/>
    <property type="match status" value="1"/>
</dbReference>
<dbReference type="Gene3D" id="3.20.20.10">
    <property type="entry name" value="Alanine racemase"/>
    <property type="match status" value="1"/>
</dbReference>
<evidence type="ECO:0000256" key="1">
    <source>
        <dbReference type="ARBA" id="ARBA00000316"/>
    </source>
</evidence>
<feature type="domain" description="Alanine racemase C-terminal" evidence="8">
    <location>
        <begin position="251"/>
        <end position="376"/>
    </location>
</feature>
<sequence>MGTIVDFQTAFFRDTWAEINLDHISYNIEKMRENLRADVKVFAVVKANAYGHGDFEIASTALAAGASYLAVAILDEALSLRKKGITAPILVLGACRPEHAGIAAENNITLTVFDHEWLKNARHYVGADHQLVIHVKLDTGMGRLGIRRRDELEELEAAINSDPFIKMEGVYTHFATADELDTQYFKKQLNQFQEMISWFKITPDIIHTSNSAAALRFPEAHLTAVRLGISMYGLTPSLEIEPLLPFSLKTAFTLHTKLVNVKKVQKGDKISYGSTYEASEDEWIGTLPIGYADGWLRKLQGQEVLINGKRAPIVGRICMDQCMVKLPSPLPVGTDVTLIGQQGEEQITVDEIAKRLQTINYEITCIMGSRIPRVYKKNGEVTKIINNLL</sequence>
<dbReference type="NCBIfam" id="TIGR00492">
    <property type="entry name" value="alr"/>
    <property type="match status" value="1"/>
</dbReference>
<comment type="similarity">
    <text evidence="5">Belongs to the alanine racemase family.</text>
</comment>
<dbReference type="GO" id="GO:0030632">
    <property type="term" value="P:D-alanine biosynthetic process"/>
    <property type="evidence" value="ECO:0007669"/>
    <property type="project" value="UniProtKB-UniRule"/>
</dbReference>
<dbReference type="InterPro" id="IPR000821">
    <property type="entry name" value="Ala_racemase"/>
</dbReference>